<evidence type="ECO:0000256" key="1">
    <source>
        <dbReference type="ARBA" id="ARBA00004613"/>
    </source>
</evidence>
<dbReference type="InterPro" id="IPR001480">
    <property type="entry name" value="Bulb-type_lectin_dom"/>
</dbReference>
<comment type="subcellular location">
    <subcellularLocation>
        <location evidence="1">Secreted</location>
    </subcellularLocation>
</comment>
<dbReference type="PANTHER" id="PTHR45742">
    <property type="entry name" value="COMPLEMENT COMPONENT C6"/>
    <property type="match status" value="1"/>
</dbReference>
<dbReference type="InterPro" id="IPR036426">
    <property type="entry name" value="Bulb-type_lectin_dom_sf"/>
</dbReference>
<evidence type="ECO:0008006" key="8">
    <source>
        <dbReference type="Google" id="ProtNLM"/>
    </source>
</evidence>
<name>A0A7S1KPL1_9EUKA</name>
<dbReference type="SUPFAM" id="SSF51110">
    <property type="entry name" value="alpha-D-mannose-specific plant lectins"/>
    <property type="match status" value="1"/>
</dbReference>
<gene>
    <name evidence="7" type="ORF">PCOS0759_LOCUS4302</name>
</gene>
<sequence length="1658" mass="185295">MFPFLTEIQRTISLLSSPPSQRVLPHPELLTHPLQFYFFRQECGFPLSHFPLSSTTLPHWTKMRLSLPAAIVGLALCVSLLCCSSLSEDKPFKGKFPYFKYALGTMHDDRDFWTAKKEDNFLWTITGGVTMPELNIGYVGRGYDAFYGNPKETSLGGDSGYRRPVFFLDHSEEKFGIDWRNIHPKKVDVTTRMSCDASMTTKSITSVNDLLIDIGDSRGFSKGGGPDVQANAAGGLFSASFANRDASASSESFTHMKHELKESENAFLSLQATCSIYEASINLFSPPEFDPIFKSALSQLPKEYNDDAVAIYERFIREYGTHVTRTVLMGSRFGKYYTMSKQNIDNAFADTKHSSYARETSHGAGASAFGFGGSTSTKTTFNTETNSSTSGASALSAMSSDEKIYSVGAPYNPSPVEWAKAASSDPFPVHITLVSLPELIANHYDKTIAKNVKHALDKYRPPGVERIEGTEFEKCYLEKTEHTIMEAHVKQTSLIARCKPGYSAFGGAFVHLWNIDGDVEVDELATSAEQIMGDLKKFHELDSQERAAKFFLHQGADLLDQYTQARSMDDIKEIFGNSIDPTLTKKFLDGTLRSLGLEKNKVLGGLVNGLQVFGQTKLGGMAKDFLKQNPYANSIMEVSGNLLGALNSQSSRDRTVAITLSVDAIGNPDSVESEQRHKLAENHVRTLIHVLDAVDQHKGNEVQHEEEAKPQFFGNIVNAIQTVTSALNQFMDKHGDAPWVTAALKKWNKFSANFDDIWKQYSHQIRDHETKIKSTGMYQDIVTKVTQDHIAGTTLLAQRNALNFLFPYEDNAFVCGGGSLGMEPTKRSSLGYCTAYCCRNSDWKLSVTNSRRAKVELVEKTAEIETVCPSGYSVVSGGVLLGDYQEGRFVQVVSSHAKGDDTWRCKIRWSEEDYIPYSPRFKCHAKCALARMSTVECTNKMVPLVNGHGTVHCASSEMALSGGWDIQSYGITYFKKTEFQDVSGVDGARSFRCEFGTTHGKIIGSCLARCCSAYGSDLEKFVVNEVQGSESCKPYWETLKVPAPPSVRMLGMQTEPRYKPVGNVLNVNDILDTRQVLTSKNMEFFLTFHPFLPHITVYEDYSCGKPHRIGEMSMHVNSFHCIFKNIRNGGGYLQLKEDGFVCSFEGNDVCAIWEVAAKTVKYVTLKDNGDLTFYDVDDNVVFNQAFSENRLFFKKIGIDSPVLNAGEVISLGRGLLSANRKYSFLFLEGGKLAVGFQERDGERATPYKVIWTNAVLGGGNKITDEHSLTQFNLEFKKEGWTLILQDDNNLVIYDDSNNAIWASGTHGMGHGLARLEITDKGNVELRDAVGVLLWTLRGGVIQSCVTLRERLKIRSHRLGMTSVLRPGIGGLVSKNRQFLVFIETRGHQSNLELWREGGEDCKPARLRVLKENVQKLELTHNAVVVNDKEEIAKFDSAPLFDMVLDDSAHLTVYAGKNHRREYYVQLFEAGRHQLQPRPVGYVEPDKIQYSHQDINEMKAATRTIKNWKGSFGISQEMWSRCPEKSFLRGWKQVGNWQPSLTGVEEAICGTFAQDVECVRGDWWSSFDKKGLSSCPEGYVVSGLFTTGSKLYNIEEADCCRLKQRTAQANDCYIDDKGQALDGEGTFTCDREKYYIAGFDRNECNELFCLEKWKCCRME</sequence>
<dbReference type="GO" id="GO:0031640">
    <property type="term" value="P:killing of cells of another organism"/>
    <property type="evidence" value="ECO:0007669"/>
    <property type="project" value="UniProtKB-KW"/>
</dbReference>
<dbReference type="Gene3D" id="2.90.10.10">
    <property type="entry name" value="Bulb-type lectin domain"/>
    <property type="match status" value="1"/>
</dbReference>
<evidence type="ECO:0000259" key="6">
    <source>
        <dbReference type="PROSITE" id="PS51412"/>
    </source>
</evidence>
<feature type="domain" description="Bulb-type lectin" evidence="5">
    <location>
        <begin position="1200"/>
        <end position="1338"/>
    </location>
</feature>
<evidence type="ECO:0000256" key="2">
    <source>
        <dbReference type="ARBA" id="ARBA00022525"/>
    </source>
</evidence>
<organism evidence="7">
    <name type="scientific">Percolomonas cosmopolitus</name>
    <dbReference type="NCBI Taxonomy" id="63605"/>
    <lineage>
        <taxon>Eukaryota</taxon>
        <taxon>Discoba</taxon>
        <taxon>Heterolobosea</taxon>
        <taxon>Tetramitia</taxon>
        <taxon>Eutetramitia</taxon>
        <taxon>Percolomonadidae</taxon>
        <taxon>Percolomonas</taxon>
    </lineage>
</organism>
<keyword evidence="2" id="KW-0964">Secreted</keyword>
<dbReference type="GO" id="GO:0005576">
    <property type="term" value="C:extracellular region"/>
    <property type="evidence" value="ECO:0007669"/>
    <property type="project" value="UniProtKB-SubCell"/>
</dbReference>
<dbReference type="Pfam" id="PF01823">
    <property type="entry name" value="MACPF"/>
    <property type="match status" value="1"/>
</dbReference>
<protein>
    <recommendedName>
        <fullName evidence="8">MACPF domain-containing protein</fullName>
    </recommendedName>
</protein>
<dbReference type="PROSITE" id="PS50927">
    <property type="entry name" value="BULB_LECTIN"/>
    <property type="match status" value="1"/>
</dbReference>
<feature type="domain" description="MACPF" evidence="6">
    <location>
        <begin position="122"/>
        <end position="467"/>
    </location>
</feature>
<proteinExistence type="predicted"/>
<dbReference type="PANTHER" id="PTHR45742:SF8">
    <property type="entry name" value="FLOCCULATION PROTEIN FLO11"/>
    <property type="match status" value="1"/>
</dbReference>
<keyword evidence="3" id="KW-0204">Cytolysis</keyword>
<dbReference type="InterPro" id="IPR020864">
    <property type="entry name" value="MACPF"/>
</dbReference>
<dbReference type="EMBL" id="HBGD01005204">
    <property type="protein sequence ID" value="CAD9081062.1"/>
    <property type="molecule type" value="Transcribed_RNA"/>
</dbReference>
<accession>A0A7S1KPL1</accession>
<dbReference type="SMART" id="SM00108">
    <property type="entry name" value="B_lectin"/>
    <property type="match status" value="1"/>
</dbReference>
<evidence type="ECO:0000259" key="5">
    <source>
        <dbReference type="PROSITE" id="PS50927"/>
    </source>
</evidence>
<evidence type="ECO:0000313" key="7">
    <source>
        <dbReference type="EMBL" id="CAD9081062.1"/>
    </source>
</evidence>
<evidence type="ECO:0000256" key="4">
    <source>
        <dbReference type="ARBA" id="ARBA00023157"/>
    </source>
</evidence>
<evidence type="ECO:0000256" key="3">
    <source>
        <dbReference type="ARBA" id="ARBA00022852"/>
    </source>
</evidence>
<reference evidence="7" key="1">
    <citation type="submission" date="2021-01" db="EMBL/GenBank/DDBJ databases">
        <authorList>
            <person name="Corre E."/>
            <person name="Pelletier E."/>
            <person name="Niang G."/>
            <person name="Scheremetjew M."/>
            <person name="Finn R."/>
            <person name="Kale V."/>
            <person name="Holt S."/>
            <person name="Cochrane G."/>
            <person name="Meng A."/>
            <person name="Brown T."/>
            <person name="Cohen L."/>
        </authorList>
    </citation>
    <scope>NUCLEOTIDE SEQUENCE</scope>
    <source>
        <strain evidence="7">WS</strain>
    </source>
</reference>
<dbReference type="SMART" id="SM00457">
    <property type="entry name" value="MACPF"/>
    <property type="match status" value="1"/>
</dbReference>
<keyword evidence="4" id="KW-1015">Disulfide bond</keyword>
<dbReference type="PROSITE" id="PS51412">
    <property type="entry name" value="MACPF_2"/>
    <property type="match status" value="1"/>
</dbReference>